<dbReference type="InterPro" id="IPR036890">
    <property type="entry name" value="HATPase_C_sf"/>
</dbReference>
<reference evidence="16" key="3">
    <citation type="submission" date="2023-04" db="EMBL/GenBank/DDBJ databases">
        <title>Uncovering the Secrets of Slow-Growing Bacteria in Tropical Savanna Soil through Cultivation and Genomic Analysis.</title>
        <authorList>
            <person name="Goncalves O.S."/>
            <person name="Santana M.F."/>
        </authorList>
    </citation>
    <scope>NUCLEOTIDE SEQUENCE</scope>
    <source>
        <strain evidence="16">ANTI</strain>
    </source>
</reference>
<dbReference type="InterPro" id="IPR050351">
    <property type="entry name" value="BphY/WalK/GraS-like"/>
</dbReference>
<dbReference type="InterPro" id="IPR004358">
    <property type="entry name" value="Sig_transdc_His_kin-like_C"/>
</dbReference>
<dbReference type="FunFam" id="3.30.565.10:FF:000006">
    <property type="entry name" value="Sensor histidine kinase WalK"/>
    <property type="match status" value="1"/>
</dbReference>
<feature type="domain" description="Histidine kinase" evidence="14">
    <location>
        <begin position="198"/>
        <end position="413"/>
    </location>
</feature>
<dbReference type="GO" id="GO:0005886">
    <property type="term" value="C:plasma membrane"/>
    <property type="evidence" value="ECO:0007669"/>
    <property type="project" value="UniProtKB-SubCell"/>
</dbReference>
<evidence type="ECO:0000256" key="13">
    <source>
        <dbReference type="SAM" id="Phobius"/>
    </source>
</evidence>
<keyword evidence="11 13" id="KW-0472">Membrane</keyword>
<evidence type="ECO:0000256" key="6">
    <source>
        <dbReference type="ARBA" id="ARBA00022679"/>
    </source>
</evidence>
<dbReference type="InterPro" id="IPR003660">
    <property type="entry name" value="HAMP_dom"/>
</dbReference>
<protein>
    <recommendedName>
        <fullName evidence="3">histidine kinase</fullName>
        <ecNumber evidence="3">2.7.13.3</ecNumber>
    </recommendedName>
</protein>
<dbReference type="GO" id="GO:0004721">
    <property type="term" value="F:phosphoprotein phosphatase activity"/>
    <property type="evidence" value="ECO:0007669"/>
    <property type="project" value="TreeGrafter"/>
</dbReference>
<dbReference type="PROSITE" id="PS50885">
    <property type="entry name" value="HAMP"/>
    <property type="match status" value="1"/>
</dbReference>
<feature type="transmembrane region" description="Helical" evidence="13">
    <location>
        <begin position="12"/>
        <end position="34"/>
    </location>
</feature>
<keyword evidence="13" id="KW-0812">Transmembrane</keyword>
<evidence type="ECO:0000313" key="16">
    <source>
        <dbReference type="EMBL" id="MDH2331525.1"/>
    </source>
</evidence>
<dbReference type="EMBL" id="LYND01000033">
    <property type="protein sequence ID" value="ODA11158.1"/>
    <property type="molecule type" value="Genomic_DNA"/>
</dbReference>
<dbReference type="Gene3D" id="3.30.565.10">
    <property type="entry name" value="Histidine kinase-like ATPase, C-terminal domain"/>
    <property type="match status" value="1"/>
</dbReference>
<dbReference type="SUPFAM" id="SSF158472">
    <property type="entry name" value="HAMP domain-like"/>
    <property type="match status" value="1"/>
</dbReference>
<keyword evidence="12" id="KW-0175">Coiled coil</keyword>
<name>A0AAJ3MH06_PAEPO</name>
<proteinExistence type="predicted"/>
<keyword evidence="4" id="KW-1003">Cell membrane</keyword>
<dbReference type="SMART" id="SM00388">
    <property type="entry name" value="HisKA"/>
    <property type="match status" value="1"/>
</dbReference>
<dbReference type="InterPro" id="IPR005467">
    <property type="entry name" value="His_kinase_dom"/>
</dbReference>
<dbReference type="SMART" id="SM00387">
    <property type="entry name" value="HATPase_c"/>
    <property type="match status" value="1"/>
</dbReference>
<keyword evidence="8 16" id="KW-0418">Kinase</keyword>
<dbReference type="Proteomes" id="UP000094974">
    <property type="component" value="Unassembled WGS sequence"/>
</dbReference>
<dbReference type="EMBL" id="JARVWT010000004">
    <property type="protein sequence ID" value="MDH2331525.1"/>
    <property type="molecule type" value="Genomic_DNA"/>
</dbReference>
<dbReference type="GO" id="GO:0000155">
    <property type="term" value="F:phosphorelay sensor kinase activity"/>
    <property type="evidence" value="ECO:0007669"/>
    <property type="project" value="InterPro"/>
</dbReference>
<dbReference type="CDD" id="cd06225">
    <property type="entry name" value="HAMP"/>
    <property type="match status" value="1"/>
</dbReference>
<dbReference type="SUPFAM" id="SSF55874">
    <property type="entry name" value="ATPase domain of HSP90 chaperone/DNA topoisomerase II/histidine kinase"/>
    <property type="match status" value="1"/>
</dbReference>
<evidence type="ECO:0000256" key="11">
    <source>
        <dbReference type="ARBA" id="ARBA00023136"/>
    </source>
</evidence>
<evidence type="ECO:0000259" key="15">
    <source>
        <dbReference type="PROSITE" id="PS50885"/>
    </source>
</evidence>
<keyword evidence="5" id="KW-0597">Phosphoprotein</keyword>
<dbReference type="Pfam" id="PF00672">
    <property type="entry name" value="HAMP"/>
    <property type="match status" value="1"/>
</dbReference>
<keyword evidence="18" id="KW-1185">Reference proteome</keyword>
<keyword evidence="6" id="KW-0808">Transferase</keyword>
<evidence type="ECO:0000259" key="14">
    <source>
        <dbReference type="PROSITE" id="PS50109"/>
    </source>
</evidence>
<dbReference type="Proteomes" id="UP001229409">
    <property type="component" value="Unassembled WGS sequence"/>
</dbReference>
<keyword evidence="13" id="KW-1133">Transmembrane helix</keyword>
<dbReference type="CDD" id="cd00082">
    <property type="entry name" value="HisKA"/>
    <property type="match status" value="1"/>
</dbReference>
<dbReference type="AlphaFoldDB" id="A0AAJ3MH06"/>
<evidence type="ECO:0000256" key="10">
    <source>
        <dbReference type="ARBA" id="ARBA00023012"/>
    </source>
</evidence>
<keyword evidence="7" id="KW-0547">Nucleotide-binding</keyword>
<dbReference type="SUPFAM" id="SSF47384">
    <property type="entry name" value="Homodimeric domain of signal transducing histidine kinase"/>
    <property type="match status" value="1"/>
</dbReference>
<evidence type="ECO:0000256" key="1">
    <source>
        <dbReference type="ARBA" id="ARBA00000085"/>
    </source>
</evidence>
<comment type="caution">
    <text evidence="16">The sequence shown here is derived from an EMBL/GenBank/DDBJ whole genome shotgun (WGS) entry which is preliminary data.</text>
</comment>
<dbReference type="Pfam" id="PF00512">
    <property type="entry name" value="HisKA"/>
    <property type="match status" value="1"/>
</dbReference>
<reference evidence="18" key="1">
    <citation type="submission" date="2016-05" db="EMBL/GenBank/DDBJ databases">
        <title>Whole genome shotgun sequencing of cultured foodborne pathogen.</title>
        <authorList>
            <person name="Zheng J."/>
            <person name="Timme R."/>
            <person name="Allard M."/>
            <person name="Strain E."/>
            <person name="Luo Y."/>
            <person name="Brown E."/>
        </authorList>
    </citation>
    <scope>NUCLEOTIDE SEQUENCE [LARGE SCALE GENOMIC DNA]</scope>
    <source>
        <strain evidence="18">CFSAN034343</strain>
    </source>
</reference>
<dbReference type="Gene3D" id="6.10.340.10">
    <property type="match status" value="1"/>
</dbReference>
<dbReference type="InterPro" id="IPR003594">
    <property type="entry name" value="HATPase_dom"/>
</dbReference>
<keyword evidence="9" id="KW-0067">ATP-binding</keyword>
<dbReference type="CDD" id="cd00075">
    <property type="entry name" value="HATPase"/>
    <property type="match status" value="1"/>
</dbReference>
<dbReference type="SMART" id="SM00304">
    <property type="entry name" value="HAMP"/>
    <property type="match status" value="1"/>
</dbReference>
<dbReference type="PRINTS" id="PR00344">
    <property type="entry name" value="BCTRLSENSOR"/>
</dbReference>
<dbReference type="EC" id="2.7.13.3" evidence="3"/>
<dbReference type="RefSeq" id="WP_023988688.1">
    <property type="nucleotide sequence ID" value="NZ_CP011420.1"/>
</dbReference>
<dbReference type="PANTHER" id="PTHR45453">
    <property type="entry name" value="PHOSPHATE REGULON SENSOR PROTEIN PHOR"/>
    <property type="match status" value="1"/>
</dbReference>
<feature type="domain" description="HAMP" evidence="15">
    <location>
        <begin position="131"/>
        <end position="183"/>
    </location>
</feature>
<evidence type="ECO:0000313" key="17">
    <source>
        <dbReference type="EMBL" id="ODA11158.1"/>
    </source>
</evidence>
<dbReference type="PROSITE" id="PS50109">
    <property type="entry name" value="HIS_KIN"/>
    <property type="match status" value="1"/>
</dbReference>
<dbReference type="PANTHER" id="PTHR45453:SF1">
    <property type="entry name" value="PHOSPHATE REGULON SENSOR PROTEIN PHOR"/>
    <property type="match status" value="1"/>
</dbReference>
<dbReference type="InterPro" id="IPR036097">
    <property type="entry name" value="HisK_dim/P_sf"/>
</dbReference>
<evidence type="ECO:0000313" key="18">
    <source>
        <dbReference type="Proteomes" id="UP000094974"/>
    </source>
</evidence>
<gene>
    <name evidence="17" type="ORF">A7312_21220</name>
    <name evidence="16" type="ORF">QDS18_11630</name>
</gene>
<evidence type="ECO:0000256" key="8">
    <source>
        <dbReference type="ARBA" id="ARBA00022777"/>
    </source>
</evidence>
<keyword evidence="10" id="KW-0902">Two-component regulatory system</keyword>
<evidence type="ECO:0000313" key="19">
    <source>
        <dbReference type="Proteomes" id="UP001229409"/>
    </source>
</evidence>
<dbReference type="InterPro" id="IPR003661">
    <property type="entry name" value="HisK_dim/P_dom"/>
</dbReference>
<comment type="subcellular location">
    <subcellularLocation>
        <location evidence="2">Cell membrane</location>
        <topology evidence="2">Multi-pass membrane protein</topology>
    </subcellularLocation>
</comment>
<evidence type="ECO:0000256" key="7">
    <source>
        <dbReference type="ARBA" id="ARBA00022741"/>
    </source>
</evidence>
<reference evidence="17" key="2">
    <citation type="submission" date="2016-05" db="EMBL/GenBank/DDBJ databases">
        <authorList>
            <person name="Zheng J."/>
            <person name="Timme R."/>
            <person name="Allard M."/>
            <person name="Strain E."/>
            <person name="Luo Y."/>
            <person name="Brown E."/>
        </authorList>
    </citation>
    <scope>NUCLEOTIDE SEQUENCE</scope>
    <source>
        <strain evidence="17">CFSAN034343</strain>
    </source>
</reference>
<dbReference type="GO" id="GO:0016036">
    <property type="term" value="P:cellular response to phosphate starvation"/>
    <property type="evidence" value="ECO:0007669"/>
    <property type="project" value="TreeGrafter"/>
</dbReference>
<dbReference type="GO" id="GO:0005524">
    <property type="term" value="F:ATP binding"/>
    <property type="evidence" value="ECO:0007669"/>
    <property type="project" value="UniProtKB-KW"/>
</dbReference>
<organism evidence="16 19">
    <name type="scientific">Paenibacillus polymyxa</name>
    <name type="common">Bacillus polymyxa</name>
    <dbReference type="NCBI Taxonomy" id="1406"/>
    <lineage>
        <taxon>Bacteria</taxon>
        <taxon>Bacillati</taxon>
        <taxon>Bacillota</taxon>
        <taxon>Bacilli</taxon>
        <taxon>Bacillales</taxon>
        <taxon>Paenibacillaceae</taxon>
        <taxon>Paenibacillus</taxon>
    </lineage>
</organism>
<evidence type="ECO:0000256" key="5">
    <source>
        <dbReference type="ARBA" id="ARBA00022553"/>
    </source>
</evidence>
<comment type="catalytic activity">
    <reaction evidence="1">
        <text>ATP + protein L-histidine = ADP + protein N-phospho-L-histidine.</text>
        <dbReference type="EC" id="2.7.13.3"/>
    </reaction>
</comment>
<evidence type="ECO:0000256" key="12">
    <source>
        <dbReference type="SAM" id="Coils"/>
    </source>
</evidence>
<sequence>MNEFVRNPEWKSITVKAIVLQVMLAVIIFFYMSYQVSQINKAVVNQNAALIGYVLKQAPQLENEIIHFITQGAQENEIVEGKRSLAQYAYKEDMPVNDQPVLSDNALPMKTAAQVLLYSIPLLLLLGWEYRKIFNKIRTITFAAEQVVEHQFDQPLPENDEGDFGALGRNFNAMAERLHNSLRQLQQEKMFLRNLLSDISHQLKTPLAILIVFNENLLNDPHMKEEMRTKFLDRGRQQLERMEWLIISLLKLARVEAGAITFLIERVRVREMIDHAVHSLRMLSEQRKQKIHIHGGEDMYVWADEEWLTEALINLIKNALEHTPLEGGIDVILEKNSLFQTVIIRDQGEGISPEDLPHIFERFYRGRRTTKPQSLGIGLSLSKSIIEEQGGMITVVSQLGLGTEFRVSFNKWDSGGSLQ</sequence>
<accession>A0AAJ3MH06</accession>
<feature type="coiled-coil region" evidence="12">
    <location>
        <begin position="175"/>
        <end position="202"/>
    </location>
</feature>
<evidence type="ECO:0000256" key="2">
    <source>
        <dbReference type="ARBA" id="ARBA00004651"/>
    </source>
</evidence>
<evidence type="ECO:0000256" key="3">
    <source>
        <dbReference type="ARBA" id="ARBA00012438"/>
    </source>
</evidence>
<evidence type="ECO:0000256" key="9">
    <source>
        <dbReference type="ARBA" id="ARBA00022840"/>
    </source>
</evidence>
<dbReference type="Pfam" id="PF02518">
    <property type="entry name" value="HATPase_c"/>
    <property type="match status" value="1"/>
</dbReference>
<evidence type="ECO:0000256" key="4">
    <source>
        <dbReference type="ARBA" id="ARBA00022475"/>
    </source>
</evidence>
<dbReference type="Gene3D" id="1.10.287.130">
    <property type="match status" value="1"/>
</dbReference>